<reference evidence="2 3" key="1">
    <citation type="journal article" date="2011" name="Science">
        <title>The ecoresponsive genome of Daphnia pulex.</title>
        <authorList>
            <person name="Colbourne J.K."/>
            <person name="Pfrender M.E."/>
            <person name="Gilbert D."/>
            <person name="Thomas W.K."/>
            <person name="Tucker A."/>
            <person name="Oakley T.H."/>
            <person name="Tokishita S."/>
            <person name="Aerts A."/>
            <person name="Arnold G.J."/>
            <person name="Basu M.K."/>
            <person name="Bauer D.J."/>
            <person name="Caceres C.E."/>
            <person name="Carmel L."/>
            <person name="Casola C."/>
            <person name="Choi J.H."/>
            <person name="Detter J.C."/>
            <person name="Dong Q."/>
            <person name="Dusheyko S."/>
            <person name="Eads B.D."/>
            <person name="Frohlich T."/>
            <person name="Geiler-Samerotte K.A."/>
            <person name="Gerlach D."/>
            <person name="Hatcher P."/>
            <person name="Jogdeo S."/>
            <person name="Krijgsveld J."/>
            <person name="Kriventseva E.V."/>
            <person name="Kultz D."/>
            <person name="Laforsch C."/>
            <person name="Lindquist E."/>
            <person name="Lopez J."/>
            <person name="Manak J.R."/>
            <person name="Muller J."/>
            <person name="Pangilinan J."/>
            <person name="Patwardhan R.P."/>
            <person name="Pitluck S."/>
            <person name="Pritham E.J."/>
            <person name="Rechtsteiner A."/>
            <person name="Rho M."/>
            <person name="Rogozin I.B."/>
            <person name="Sakarya O."/>
            <person name="Salamov A."/>
            <person name="Schaack S."/>
            <person name="Shapiro H."/>
            <person name="Shiga Y."/>
            <person name="Skalitzky C."/>
            <person name="Smith Z."/>
            <person name="Souvorov A."/>
            <person name="Sung W."/>
            <person name="Tang Z."/>
            <person name="Tsuchiya D."/>
            <person name="Tu H."/>
            <person name="Vos H."/>
            <person name="Wang M."/>
            <person name="Wolf Y.I."/>
            <person name="Yamagata H."/>
            <person name="Yamada T."/>
            <person name="Ye Y."/>
            <person name="Shaw J.R."/>
            <person name="Andrews J."/>
            <person name="Crease T.J."/>
            <person name="Tang H."/>
            <person name="Lucas S.M."/>
            <person name="Robertson H.M."/>
            <person name="Bork P."/>
            <person name="Koonin E.V."/>
            <person name="Zdobnov E.M."/>
            <person name="Grigoriev I.V."/>
            <person name="Lynch M."/>
            <person name="Boore J.L."/>
        </authorList>
    </citation>
    <scope>NUCLEOTIDE SEQUENCE [LARGE SCALE GENOMIC DNA]</scope>
</reference>
<feature type="region of interest" description="Disordered" evidence="1">
    <location>
        <begin position="122"/>
        <end position="191"/>
    </location>
</feature>
<organism evidence="2 3">
    <name type="scientific">Daphnia pulex</name>
    <name type="common">Water flea</name>
    <dbReference type="NCBI Taxonomy" id="6669"/>
    <lineage>
        <taxon>Eukaryota</taxon>
        <taxon>Metazoa</taxon>
        <taxon>Ecdysozoa</taxon>
        <taxon>Arthropoda</taxon>
        <taxon>Crustacea</taxon>
        <taxon>Branchiopoda</taxon>
        <taxon>Diplostraca</taxon>
        <taxon>Cladocera</taxon>
        <taxon>Anomopoda</taxon>
        <taxon>Daphniidae</taxon>
        <taxon>Daphnia</taxon>
    </lineage>
</organism>
<evidence type="ECO:0000313" key="3">
    <source>
        <dbReference type="Proteomes" id="UP000000305"/>
    </source>
</evidence>
<protein>
    <submittedName>
        <fullName evidence="2">Uncharacterized protein</fullName>
    </submittedName>
</protein>
<feature type="compositionally biased region" description="Polar residues" evidence="1">
    <location>
        <begin position="138"/>
        <end position="153"/>
    </location>
</feature>
<sequence length="246" mass="28462">MSLRKRASTLLFFLFLSHYLIYLPILVYPIDASPDYYHKERDLAPLVKGTKLRPAATDKGDLFARQELQRRRWPDYRELDHQQSPHIIASKLRKFHPHRRALPWLKGLFQISQLDFAIKKRKNLRSGEQKSPDDNGETPEQSSLSASNPNSHQGTHRRFGHYPRGKGRGRGSGNRNVKFAEANGTSPRRQGKCWNCNGTGHWLNEYWNEKVKIRKLSPPRQKTQGAYTAGPQQTNPFQADLTKSFF</sequence>
<dbReference type="HOGENOM" id="CLU_1130081_0_0_1"/>
<dbReference type="EMBL" id="GL732581">
    <property type="protein sequence ID" value="EFX74728.1"/>
    <property type="molecule type" value="Genomic_DNA"/>
</dbReference>
<feature type="compositionally biased region" description="Basic residues" evidence="1">
    <location>
        <begin position="154"/>
        <end position="169"/>
    </location>
</feature>
<evidence type="ECO:0000313" key="2">
    <source>
        <dbReference type="EMBL" id="EFX74728.1"/>
    </source>
</evidence>
<proteinExistence type="predicted"/>
<accession>E9H0M2</accession>
<keyword evidence="3" id="KW-1185">Reference proteome</keyword>
<dbReference type="InParanoid" id="E9H0M2"/>
<dbReference type="Proteomes" id="UP000000305">
    <property type="component" value="Unassembled WGS sequence"/>
</dbReference>
<dbReference type="AlphaFoldDB" id="E9H0M2"/>
<evidence type="ECO:0000256" key="1">
    <source>
        <dbReference type="SAM" id="MobiDB-lite"/>
    </source>
</evidence>
<name>E9H0M2_DAPPU</name>
<gene>
    <name evidence="2" type="ORF">DAPPUDRAFT_108596</name>
</gene>
<dbReference type="KEGG" id="dpx:DAPPUDRAFT_108596"/>